<name>A0A6A6T699_9PLEO</name>
<dbReference type="Proteomes" id="UP000799324">
    <property type="component" value="Unassembled WGS sequence"/>
</dbReference>
<dbReference type="OrthoDB" id="3784757at2759"/>
<evidence type="ECO:0000313" key="1">
    <source>
        <dbReference type="EMBL" id="KAF2655396.1"/>
    </source>
</evidence>
<accession>A0A6A6T699</accession>
<keyword evidence="2" id="KW-1185">Reference proteome</keyword>
<organism evidence="1 2">
    <name type="scientific">Lophiostoma macrostomum CBS 122681</name>
    <dbReference type="NCBI Taxonomy" id="1314788"/>
    <lineage>
        <taxon>Eukaryota</taxon>
        <taxon>Fungi</taxon>
        <taxon>Dikarya</taxon>
        <taxon>Ascomycota</taxon>
        <taxon>Pezizomycotina</taxon>
        <taxon>Dothideomycetes</taxon>
        <taxon>Pleosporomycetidae</taxon>
        <taxon>Pleosporales</taxon>
        <taxon>Lophiostomataceae</taxon>
        <taxon>Lophiostoma</taxon>
    </lineage>
</organism>
<sequence>MRSRTYSWIIFVASQTVVEMAWQTVTSVSTFVTWYYLMGLWRNGNAASSMNERAALKFSLRRGILPASFDSLTGKFFGKRAPGNGI</sequence>
<reference evidence="1" key="1">
    <citation type="journal article" date="2020" name="Stud. Mycol.">
        <title>101 Dothideomycetes genomes: a test case for predicting lifestyles and emergence of pathogens.</title>
        <authorList>
            <person name="Haridas S."/>
            <person name="Albert R."/>
            <person name="Binder M."/>
            <person name="Bloem J."/>
            <person name="Labutti K."/>
            <person name="Salamov A."/>
            <person name="Andreopoulos B."/>
            <person name="Baker S."/>
            <person name="Barry K."/>
            <person name="Bills G."/>
            <person name="Bluhm B."/>
            <person name="Cannon C."/>
            <person name="Castanera R."/>
            <person name="Culley D."/>
            <person name="Daum C."/>
            <person name="Ezra D."/>
            <person name="Gonzalez J."/>
            <person name="Henrissat B."/>
            <person name="Kuo A."/>
            <person name="Liang C."/>
            <person name="Lipzen A."/>
            <person name="Lutzoni F."/>
            <person name="Magnuson J."/>
            <person name="Mondo S."/>
            <person name="Nolan M."/>
            <person name="Ohm R."/>
            <person name="Pangilinan J."/>
            <person name="Park H.-J."/>
            <person name="Ramirez L."/>
            <person name="Alfaro M."/>
            <person name="Sun H."/>
            <person name="Tritt A."/>
            <person name="Yoshinaga Y."/>
            <person name="Zwiers L.-H."/>
            <person name="Turgeon B."/>
            <person name="Goodwin S."/>
            <person name="Spatafora J."/>
            <person name="Crous P."/>
            <person name="Grigoriev I."/>
        </authorList>
    </citation>
    <scope>NUCLEOTIDE SEQUENCE</scope>
    <source>
        <strain evidence="1">CBS 122681</strain>
    </source>
</reference>
<protein>
    <submittedName>
        <fullName evidence="1">Uncharacterized protein</fullName>
    </submittedName>
</protein>
<dbReference type="EMBL" id="MU004350">
    <property type="protein sequence ID" value="KAF2655396.1"/>
    <property type="molecule type" value="Genomic_DNA"/>
</dbReference>
<proteinExistence type="predicted"/>
<gene>
    <name evidence="1" type="ORF">K491DRAFT_431312</name>
</gene>
<evidence type="ECO:0000313" key="2">
    <source>
        <dbReference type="Proteomes" id="UP000799324"/>
    </source>
</evidence>
<dbReference type="AlphaFoldDB" id="A0A6A6T699"/>